<dbReference type="RefSeq" id="WP_022690264.1">
    <property type="nucleotide sequence ID" value="NZ_JARYGZ010000001.1"/>
</dbReference>
<evidence type="ECO:0000313" key="1">
    <source>
        <dbReference type="EMBL" id="MDH7638264.1"/>
    </source>
</evidence>
<organism evidence="1 2">
    <name type="scientific">Sphingomonas oryzagri</name>
    <dbReference type="NCBI Taxonomy" id="3042314"/>
    <lineage>
        <taxon>Bacteria</taxon>
        <taxon>Pseudomonadati</taxon>
        <taxon>Pseudomonadota</taxon>
        <taxon>Alphaproteobacteria</taxon>
        <taxon>Sphingomonadales</taxon>
        <taxon>Sphingomonadaceae</taxon>
        <taxon>Sphingomonas</taxon>
    </lineage>
</organism>
<evidence type="ECO:0000313" key="2">
    <source>
        <dbReference type="Proteomes" id="UP001160625"/>
    </source>
</evidence>
<sequence length="57" mass="6446">MANILKSFAIEPREGGYRLRIETEGGVDFEFLASFDQLDLLAEDIDRQLDADQDPSN</sequence>
<dbReference type="Proteomes" id="UP001160625">
    <property type="component" value="Unassembled WGS sequence"/>
</dbReference>
<accession>A0ABT6MYX9</accession>
<dbReference type="EMBL" id="JARYGZ010000001">
    <property type="protein sequence ID" value="MDH7638264.1"/>
    <property type="molecule type" value="Genomic_DNA"/>
</dbReference>
<name>A0ABT6MYX9_9SPHN</name>
<proteinExistence type="predicted"/>
<protein>
    <submittedName>
        <fullName evidence="1">Uncharacterized protein</fullName>
    </submittedName>
</protein>
<gene>
    <name evidence="1" type="ORF">QGN17_05940</name>
</gene>
<comment type="caution">
    <text evidence="1">The sequence shown here is derived from an EMBL/GenBank/DDBJ whole genome shotgun (WGS) entry which is preliminary data.</text>
</comment>
<keyword evidence="2" id="KW-1185">Reference proteome</keyword>
<reference evidence="1" key="1">
    <citation type="submission" date="2023-04" db="EMBL/GenBank/DDBJ databases">
        <title>Sphingomonas sp. MAHUQ-71 isolated from rice field.</title>
        <authorList>
            <person name="Huq M.A."/>
        </authorList>
    </citation>
    <scope>NUCLEOTIDE SEQUENCE</scope>
    <source>
        <strain evidence="1">MAHUQ-71</strain>
    </source>
</reference>